<accession>A0ABS4TLE0</accession>
<dbReference type="InterPro" id="IPR002182">
    <property type="entry name" value="NB-ARC"/>
</dbReference>
<dbReference type="CDD" id="cd00093">
    <property type="entry name" value="HTH_XRE"/>
    <property type="match status" value="1"/>
</dbReference>
<dbReference type="SUPFAM" id="SSF47413">
    <property type="entry name" value="lambda repressor-like DNA-binding domains"/>
    <property type="match status" value="1"/>
</dbReference>
<dbReference type="InterPro" id="IPR019734">
    <property type="entry name" value="TPR_rpt"/>
</dbReference>
<dbReference type="Gene3D" id="1.10.260.40">
    <property type="entry name" value="lambda repressor-like DNA-binding domains"/>
    <property type="match status" value="1"/>
</dbReference>
<dbReference type="Pfam" id="PF00931">
    <property type="entry name" value="NB-ARC"/>
    <property type="match status" value="1"/>
</dbReference>
<dbReference type="PANTHER" id="PTHR47691">
    <property type="entry name" value="REGULATOR-RELATED"/>
    <property type="match status" value="1"/>
</dbReference>
<dbReference type="PANTHER" id="PTHR47691:SF3">
    <property type="entry name" value="HTH-TYPE TRANSCRIPTIONAL REGULATOR RV0890C-RELATED"/>
    <property type="match status" value="1"/>
</dbReference>
<feature type="domain" description="HTH cro/C1-type" evidence="2">
    <location>
        <begin position="20"/>
        <end position="75"/>
    </location>
</feature>
<reference evidence="3 4" key="1">
    <citation type="submission" date="2021-03" db="EMBL/GenBank/DDBJ databases">
        <title>Sequencing the genomes of 1000 actinobacteria strains.</title>
        <authorList>
            <person name="Klenk H.-P."/>
        </authorList>
    </citation>
    <scope>NUCLEOTIDE SEQUENCE [LARGE SCALE GENOMIC DNA]</scope>
    <source>
        <strain evidence="3 4">DSM 46670</strain>
    </source>
</reference>
<dbReference type="InterPro" id="IPR011990">
    <property type="entry name" value="TPR-like_helical_dom_sf"/>
</dbReference>
<feature type="region of interest" description="Disordered" evidence="1">
    <location>
        <begin position="87"/>
        <end position="106"/>
    </location>
</feature>
<dbReference type="RefSeq" id="WP_209642095.1">
    <property type="nucleotide sequence ID" value="NZ_JAGINW010000001.1"/>
</dbReference>
<dbReference type="SUPFAM" id="SSF52540">
    <property type="entry name" value="P-loop containing nucleoside triphosphate hydrolases"/>
    <property type="match status" value="1"/>
</dbReference>
<dbReference type="SMART" id="SM00530">
    <property type="entry name" value="HTH_XRE"/>
    <property type="match status" value="1"/>
</dbReference>
<protein>
    <submittedName>
        <fullName evidence="3">Tetratricopeptide (TPR) repeat protein/transcriptional regulator with XRE-family HTH domain</fullName>
    </submittedName>
</protein>
<dbReference type="SUPFAM" id="SSF48452">
    <property type="entry name" value="TPR-like"/>
    <property type="match status" value="2"/>
</dbReference>
<evidence type="ECO:0000256" key="1">
    <source>
        <dbReference type="SAM" id="MobiDB-lite"/>
    </source>
</evidence>
<name>A0ABS4TLE0_9PSEU</name>
<feature type="compositionally biased region" description="Low complexity" evidence="1">
    <location>
        <begin position="87"/>
        <end position="100"/>
    </location>
</feature>
<dbReference type="Gene3D" id="1.25.40.10">
    <property type="entry name" value="Tetratricopeptide repeat domain"/>
    <property type="match status" value="1"/>
</dbReference>
<sequence length="810" mass="88915">MSDTGPEAVREPGDNFGDLLARYRRSARLTQEELASASGISARSISDMERGRVRVPQRRSVQALASALTLDTHAQWEFVRLAKAGRVRTGTRPTGTAATPSGRPQQCQLPPEVADFTGRDNEVEQTLQLVGEHLRTNLRATPVVVLFGAPGVGKTSFAVHIGHRVGKRYPDGRVFVNMRGIDTNPLSAHDALGQLLAAMGVAAAHLPTGVHGRSTLYRQLLSERRMLVILDNVADDAQVRPLLPGSSGSLVLITSRRVLSGLEAVGRIQLDVLDAAAGVRLLESIIRPDRAARELDAVHRVAELCGNLPLALRIAGNRLASRPRWPIANLVRQLNDEQRRLTALTAGDLQVRAAFEVSYQQCDAISGMVFRRLSLAGGPDVTVAQTAVLAELDETTAERHLEELVDASLLDTDVREGRYILHDLLRLFAGERLAGEDTAADIQAAEWRLTEWLLRNGIRAAKLLAPDWSERDPDAVVDTAEDAVEWLDDEQAHWLAALRQAVRLRWHAAVLEFSSSVRWYSALRKTSDVWREVFTYGVNAARALDRRRDEAEQLNFLGWALNLVPALHHEAYQTHRRALAVAREVGDRIAEAWSLMHSGRAELDDGRPGRSVELLTSAIAVFHQTGHTFEEHIALSYVGLALHALGRYEQAAAAHRTAVGEFRRTDSLSHRNLVATGLQRLAETLEATGDWQTANATFQEAGAIAVGVDSPAVEADAWFGCGRCRHEMGDLRPAERHLDIALSIYTDIGDRWKQARVLQRRASVLDQTRPAHARADREQALEICRGLNTAKAHSLAAALSAAINASEDLS</sequence>
<dbReference type="PRINTS" id="PR00364">
    <property type="entry name" value="DISEASERSIST"/>
</dbReference>
<dbReference type="Proteomes" id="UP001519332">
    <property type="component" value="Unassembled WGS sequence"/>
</dbReference>
<comment type="caution">
    <text evidence="3">The sequence shown here is derived from an EMBL/GenBank/DDBJ whole genome shotgun (WGS) entry which is preliminary data.</text>
</comment>
<dbReference type="SMART" id="SM00028">
    <property type="entry name" value="TPR"/>
    <property type="match status" value="2"/>
</dbReference>
<organism evidence="3 4">
    <name type="scientific">Kibdelosporangium banguiense</name>
    <dbReference type="NCBI Taxonomy" id="1365924"/>
    <lineage>
        <taxon>Bacteria</taxon>
        <taxon>Bacillati</taxon>
        <taxon>Actinomycetota</taxon>
        <taxon>Actinomycetes</taxon>
        <taxon>Pseudonocardiales</taxon>
        <taxon>Pseudonocardiaceae</taxon>
        <taxon>Kibdelosporangium</taxon>
    </lineage>
</organism>
<proteinExistence type="predicted"/>
<gene>
    <name evidence="3" type="ORF">JOF56_005204</name>
</gene>
<dbReference type="InterPro" id="IPR027417">
    <property type="entry name" value="P-loop_NTPase"/>
</dbReference>
<dbReference type="InterPro" id="IPR010982">
    <property type="entry name" value="Lambda_DNA-bd_dom_sf"/>
</dbReference>
<evidence type="ECO:0000313" key="4">
    <source>
        <dbReference type="Proteomes" id="UP001519332"/>
    </source>
</evidence>
<dbReference type="InterPro" id="IPR001387">
    <property type="entry name" value="Cro/C1-type_HTH"/>
</dbReference>
<dbReference type="Gene3D" id="3.40.50.300">
    <property type="entry name" value="P-loop containing nucleotide triphosphate hydrolases"/>
    <property type="match status" value="1"/>
</dbReference>
<dbReference type="Pfam" id="PF13560">
    <property type="entry name" value="HTH_31"/>
    <property type="match status" value="1"/>
</dbReference>
<dbReference type="EMBL" id="JAGINW010000001">
    <property type="protein sequence ID" value="MBP2324819.1"/>
    <property type="molecule type" value="Genomic_DNA"/>
</dbReference>
<evidence type="ECO:0000313" key="3">
    <source>
        <dbReference type="EMBL" id="MBP2324819.1"/>
    </source>
</evidence>
<keyword evidence="4" id="KW-1185">Reference proteome</keyword>
<evidence type="ECO:0000259" key="2">
    <source>
        <dbReference type="PROSITE" id="PS50943"/>
    </source>
</evidence>
<dbReference type="PROSITE" id="PS50943">
    <property type="entry name" value="HTH_CROC1"/>
    <property type="match status" value="1"/>
</dbReference>